<evidence type="ECO:0000256" key="9">
    <source>
        <dbReference type="ARBA" id="ARBA00023316"/>
    </source>
</evidence>
<dbReference type="InterPro" id="IPR005863">
    <property type="entry name" value="UDP-N-AcMur_synth"/>
</dbReference>
<evidence type="ECO:0000313" key="15">
    <source>
        <dbReference type="EMBL" id="ABW68594.1"/>
    </source>
</evidence>
<keyword evidence="2 10" id="KW-0436">Ligase</keyword>
<dbReference type="Gene3D" id="3.40.1190.10">
    <property type="entry name" value="Mur-like, catalytic domain"/>
    <property type="match status" value="1"/>
</dbReference>
<dbReference type="HAMAP" id="MF_02019">
    <property type="entry name" value="MurF"/>
    <property type="match status" value="1"/>
</dbReference>
<dbReference type="InterPro" id="IPR035911">
    <property type="entry name" value="MurE/MurF_N"/>
</dbReference>
<comment type="pathway">
    <text evidence="10 11">Cell wall biogenesis; peptidoglycan biosynthesis.</text>
</comment>
<dbReference type="Gene3D" id="3.40.1390.10">
    <property type="entry name" value="MurE/MurF, N-terminal domain"/>
    <property type="match status" value="1"/>
</dbReference>
<dbReference type="Pfam" id="PF02875">
    <property type="entry name" value="Mur_ligase_C"/>
    <property type="match status" value="1"/>
</dbReference>
<dbReference type="GO" id="GO:0005524">
    <property type="term" value="F:ATP binding"/>
    <property type="evidence" value="ECO:0007669"/>
    <property type="project" value="UniProtKB-UniRule"/>
</dbReference>
<feature type="binding site" evidence="10">
    <location>
        <begin position="113"/>
        <end position="119"/>
    </location>
    <ligand>
        <name>ATP</name>
        <dbReference type="ChEBI" id="CHEBI:30616"/>
    </ligand>
</feature>
<evidence type="ECO:0000259" key="14">
    <source>
        <dbReference type="Pfam" id="PF08245"/>
    </source>
</evidence>
<dbReference type="GO" id="GO:0009252">
    <property type="term" value="P:peptidoglycan biosynthetic process"/>
    <property type="evidence" value="ECO:0007669"/>
    <property type="project" value="UniProtKB-UniRule"/>
</dbReference>
<evidence type="ECO:0000259" key="13">
    <source>
        <dbReference type="Pfam" id="PF02875"/>
    </source>
</evidence>
<dbReference type="GO" id="GO:0071555">
    <property type="term" value="P:cell wall organization"/>
    <property type="evidence" value="ECO:0007669"/>
    <property type="project" value="UniProtKB-KW"/>
</dbReference>
<dbReference type="GO" id="GO:0005737">
    <property type="term" value="C:cytoplasm"/>
    <property type="evidence" value="ECO:0007669"/>
    <property type="project" value="UniProtKB-SubCell"/>
</dbReference>
<dbReference type="GO" id="GO:0051301">
    <property type="term" value="P:cell division"/>
    <property type="evidence" value="ECO:0007669"/>
    <property type="project" value="UniProtKB-KW"/>
</dbReference>
<keyword evidence="9 10" id="KW-0961">Cell wall biogenesis/degradation</keyword>
<dbReference type="SUPFAM" id="SSF53244">
    <property type="entry name" value="MurD-like peptide ligases, peptide-binding domain"/>
    <property type="match status" value="1"/>
</dbReference>
<comment type="function">
    <text evidence="10 11">Involved in cell wall formation. Catalyzes the final step in the synthesis of UDP-N-acetylmuramoyl-pentapeptide, the precursor of murein.</text>
</comment>
<dbReference type="GO" id="GO:0008360">
    <property type="term" value="P:regulation of cell shape"/>
    <property type="evidence" value="ECO:0007669"/>
    <property type="project" value="UniProtKB-KW"/>
</dbReference>
<accession>A8ZXW7</accession>
<dbReference type="Pfam" id="PF01225">
    <property type="entry name" value="Mur_ligase"/>
    <property type="match status" value="1"/>
</dbReference>
<evidence type="ECO:0000256" key="10">
    <source>
        <dbReference type="HAMAP-Rule" id="MF_02019"/>
    </source>
</evidence>
<comment type="subcellular location">
    <subcellularLocation>
        <location evidence="10 11">Cytoplasm</location>
    </subcellularLocation>
</comment>
<dbReference type="HOGENOM" id="CLU_031507_1_1_7"/>
<organism evidence="15 16">
    <name type="scientific">Desulfosudis oleivorans (strain DSM 6200 / JCM 39069 / Hxd3)</name>
    <name type="common">Desulfococcus oleovorans</name>
    <dbReference type="NCBI Taxonomy" id="96561"/>
    <lineage>
        <taxon>Bacteria</taxon>
        <taxon>Pseudomonadati</taxon>
        <taxon>Thermodesulfobacteriota</taxon>
        <taxon>Desulfobacteria</taxon>
        <taxon>Desulfobacterales</taxon>
        <taxon>Desulfosudaceae</taxon>
        <taxon>Desulfosudis</taxon>
    </lineage>
</organism>
<dbReference type="UniPathway" id="UPA00219"/>
<dbReference type="SUPFAM" id="SSF63418">
    <property type="entry name" value="MurE/MurF N-terminal domain"/>
    <property type="match status" value="1"/>
</dbReference>
<name>A8ZXW7_DESOH</name>
<dbReference type="PANTHER" id="PTHR43024:SF1">
    <property type="entry name" value="UDP-N-ACETYLMURAMOYL-TRIPEPTIDE--D-ALANYL-D-ALANINE LIGASE"/>
    <property type="match status" value="1"/>
</dbReference>
<dbReference type="Proteomes" id="UP000008561">
    <property type="component" value="Chromosome"/>
</dbReference>
<evidence type="ECO:0000256" key="5">
    <source>
        <dbReference type="ARBA" id="ARBA00022840"/>
    </source>
</evidence>
<dbReference type="GO" id="GO:0047480">
    <property type="term" value="F:UDP-N-acetylmuramoyl-tripeptide-D-alanyl-D-alanine ligase activity"/>
    <property type="evidence" value="ECO:0007669"/>
    <property type="project" value="UniProtKB-UniRule"/>
</dbReference>
<dbReference type="InterPro" id="IPR036615">
    <property type="entry name" value="Mur_ligase_C_dom_sf"/>
</dbReference>
<proteinExistence type="inferred from homology"/>
<keyword evidence="3 10" id="KW-0132">Cell division</keyword>
<dbReference type="STRING" id="96561.Dole_2791"/>
<keyword evidence="8 10" id="KW-0131">Cell cycle</keyword>
<feature type="domain" description="Mur ligase central" evidence="14">
    <location>
        <begin position="111"/>
        <end position="298"/>
    </location>
</feature>
<sequence length="472" mass="49564">MSDVIAATGGELVQGKGNEMFENISIDSRTLGKGDLFVAIQGQQHDGHDFIDRVLAQGAGGVMIDQAHASRINTPRATGRGARVVVKDTVVALGDLARHRRRSVNPRVAAITGTNGKTSTKEMAAMVCGRRYRVLATTGNFNNEIGLPLTLLRLEKGHQVAILEMGMNAPGEIGRLAKICEPDMGVVLNVGAGHLEGVENIDGVARAKAELLEALTDKDTAIVNADDMRVMKMAQKVRGRVVTYGMRQKADITAASVRRQDGRVCFDLCLSATDEQVAVALPASGTFMVSNALAAAAIGAGLGLSAPEIKAGLENFSPVPGRMTITQTRAGFTLVDDTYNANPESMKAALAGLRELKGAGRGILIMGDMFELGDHAPVMHGKTGVMAAESGVDRLYVTGEFAEAVAGGAAAAGMTPEKIMIESKETIIEAVCPVLEPGDWVLVKGSRGMRMETVVQALSAYGNGAADREGGR</sequence>
<dbReference type="InterPro" id="IPR004101">
    <property type="entry name" value="Mur_ligase_C"/>
</dbReference>
<dbReference type="eggNOG" id="COG0770">
    <property type="taxonomic scope" value="Bacteria"/>
</dbReference>
<evidence type="ECO:0000256" key="3">
    <source>
        <dbReference type="ARBA" id="ARBA00022618"/>
    </source>
</evidence>
<protein>
    <recommendedName>
        <fullName evidence="10 11">UDP-N-acetylmuramoyl-tripeptide--D-alanyl-D-alanine ligase</fullName>
        <ecNumber evidence="10 11">6.3.2.10</ecNumber>
    </recommendedName>
    <alternativeName>
        <fullName evidence="10">D-alanyl-D-alanine-adding enzyme</fullName>
    </alternativeName>
</protein>
<evidence type="ECO:0000256" key="2">
    <source>
        <dbReference type="ARBA" id="ARBA00022598"/>
    </source>
</evidence>
<evidence type="ECO:0000256" key="6">
    <source>
        <dbReference type="ARBA" id="ARBA00022960"/>
    </source>
</evidence>
<reference evidence="15 16" key="1">
    <citation type="submission" date="2007-10" db="EMBL/GenBank/DDBJ databases">
        <title>Complete sequence of Desulfococcus oleovorans Hxd3.</title>
        <authorList>
            <consortium name="US DOE Joint Genome Institute"/>
            <person name="Copeland A."/>
            <person name="Lucas S."/>
            <person name="Lapidus A."/>
            <person name="Barry K."/>
            <person name="Glavina del Rio T."/>
            <person name="Dalin E."/>
            <person name="Tice H."/>
            <person name="Pitluck S."/>
            <person name="Kiss H."/>
            <person name="Brettin T."/>
            <person name="Bruce D."/>
            <person name="Detter J.C."/>
            <person name="Han C."/>
            <person name="Schmutz J."/>
            <person name="Larimer F."/>
            <person name="Land M."/>
            <person name="Hauser L."/>
            <person name="Kyrpides N."/>
            <person name="Kim E."/>
            <person name="Wawrik B."/>
            <person name="Richardson P."/>
        </authorList>
    </citation>
    <scope>NUCLEOTIDE SEQUENCE [LARGE SCALE GENOMIC DNA]</scope>
    <source>
        <strain evidence="16">DSM 6200 / JCM 39069 / Hxd3</strain>
    </source>
</reference>
<keyword evidence="5 10" id="KW-0067">ATP-binding</keyword>
<keyword evidence="1 10" id="KW-0963">Cytoplasm</keyword>
<dbReference type="RefSeq" id="WP_012176205.1">
    <property type="nucleotide sequence ID" value="NC_009943.1"/>
</dbReference>
<dbReference type="PANTHER" id="PTHR43024">
    <property type="entry name" value="UDP-N-ACETYLMURAMOYL-TRIPEPTIDE--D-ALANYL-D-ALANINE LIGASE"/>
    <property type="match status" value="1"/>
</dbReference>
<dbReference type="InterPro" id="IPR013221">
    <property type="entry name" value="Mur_ligase_cen"/>
</dbReference>
<dbReference type="EMBL" id="CP000859">
    <property type="protein sequence ID" value="ABW68594.1"/>
    <property type="molecule type" value="Genomic_DNA"/>
</dbReference>
<dbReference type="NCBIfam" id="TIGR01143">
    <property type="entry name" value="murF"/>
    <property type="match status" value="1"/>
</dbReference>
<dbReference type="AlphaFoldDB" id="A8ZXW7"/>
<evidence type="ECO:0000256" key="11">
    <source>
        <dbReference type="RuleBase" id="RU004136"/>
    </source>
</evidence>
<dbReference type="InterPro" id="IPR051046">
    <property type="entry name" value="MurCDEF_CellWall_CoF430Synth"/>
</dbReference>
<dbReference type="Gene3D" id="3.90.190.20">
    <property type="entry name" value="Mur ligase, C-terminal domain"/>
    <property type="match status" value="1"/>
</dbReference>
<evidence type="ECO:0000256" key="7">
    <source>
        <dbReference type="ARBA" id="ARBA00022984"/>
    </source>
</evidence>
<dbReference type="EC" id="6.3.2.10" evidence="10 11"/>
<comment type="similarity">
    <text evidence="10">Belongs to the MurCDEF family. MurF subfamily.</text>
</comment>
<keyword evidence="6 10" id="KW-0133">Cell shape</keyword>
<evidence type="ECO:0000256" key="8">
    <source>
        <dbReference type="ARBA" id="ARBA00023306"/>
    </source>
</evidence>
<keyword evidence="16" id="KW-1185">Reference proteome</keyword>
<dbReference type="SUPFAM" id="SSF53623">
    <property type="entry name" value="MurD-like peptide ligases, catalytic domain"/>
    <property type="match status" value="1"/>
</dbReference>
<dbReference type="GO" id="GO:0008766">
    <property type="term" value="F:UDP-N-acetylmuramoylalanyl-D-glutamyl-2,6-diaminopimelate-D-alanyl-D-alanine ligase activity"/>
    <property type="evidence" value="ECO:0007669"/>
    <property type="project" value="RHEA"/>
</dbReference>
<feature type="domain" description="Mur ligase C-terminal" evidence="13">
    <location>
        <begin position="321"/>
        <end position="447"/>
    </location>
</feature>
<dbReference type="InterPro" id="IPR036565">
    <property type="entry name" value="Mur-like_cat_sf"/>
</dbReference>
<evidence type="ECO:0000313" key="16">
    <source>
        <dbReference type="Proteomes" id="UP000008561"/>
    </source>
</evidence>
<dbReference type="Pfam" id="PF08245">
    <property type="entry name" value="Mur_ligase_M"/>
    <property type="match status" value="1"/>
</dbReference>
<keyword evidence="4 10" id="KW-0547">Nucleotide-binding</keyword>
<evidence type="ECO:0000256" key="4">
    <source>
        <dbReference type="ARBA" id="ARBA00022741"/>
    </source>
</evidence>
<evidence type="ECO:0000259" key="12">
    <source>
        <dbReference type="Pfam" id="PF01225"/>
    </source>
</evidence>
<dbReference type="KEGG" id="dol:Dole_2791"/>
<evidence type="ECO:0000256" key="1">
    <source>
        <dbReference type="ARBA" id="ARBA00022490"/>
    </source>
</evidence>
<keyword evidence="7 10" id="KW-0573">Peptidoglycan synthesis</keyword>
<dbReference type="InterPro" id="IPR000713">
    <property type="entry name" value="Mur_ligase_N"/>
</dbReference>
<comment type="catalytic activity">
    <reaction evidence="10 11">
        <text>D-alanyl-D-alanine + UDP-N-acetyl-alpha-D-muramoyl-L-alanyl-gamma-D-glutamyl-meso-2,6-diaminopimelate + ATP = UDP-N-acetyl-alpha-D-muramoyl-L-alanyl-gamma-D-glutamyl-meso-2,6-diaminopimeloyl-D-alanyl-D-alanine + ADP + phosphate + H(+)</text>
        <dbReference type="Rhea" id="RHEA:28374"/>
        <dbReference type="ChEBI" id="CHEBI:15378"/>
        <dbReference type="ChEBI" id="CHEBI:30616"/>
        <dbReference type="ChEBI" id="CHEBI:43474"/>
        <dbReference type="ChEBI" id="CHEBI:57822"/>
        <dbReference type="ChEBI" id="CHEBI:61386"/>
        <dbReference type="ChEBI" id="CHEBI:83905"/>
        <dbReference type="ChEBI" id="CHEBI:456216"/>
        <dbReference type="EC" id="6.3.2.10"/>
    </reaction>
</comment>
<gene>
    <name evidence="10" type="primary">murF</name>
    <name evidence="15" type="ordered locus">Dole_2791</name>
</gene>
<feature type="domain" description="Mur ligase N-terminal catalytic" evidence="12">
    <location>
        <begin position="22"/>
        <end position="100"/>
    </location>
</feature>